<protein>
    <submittedName>
        <fullName evidence="1">Uncharacterized protein</fullName>
    </submittedName>
</protein>
<name>A0A1D7TVW2_9HYPH</name>
<dbReference type="AlphaFoldDB" id="A0A1D7TVW2"/>
<keyword evidence="2" id="KW-1185">Reference proteome</keyword>
<dbReference type="EMBL" id="CP017147">
    <property type="protein sequence ID" value="AOO79260.1"/>
    <property type="molecule type" value="Genomic_DNA"/>
</dbReference>
<organism evidence="1 2">
    <name type="scientific">Bosea vaviloviae</name>
    <dbReference type="NCBI Taxonomy" id="1526658"/>
    <lineage>
        <taxon>Bacteria</taxon>
        <taxon>Pseudomonadati</taxon>
        <taxon>Pseudomonadota</taxon>
        <taxon>Alphaproteobacteria</taxon>
        <taxon>Hyphomicrobiales</taxon>
        <taxon>Boseaceae</taxon>
        <taxon>Bosea</taxon>
    </lineage>
</organism>
<accession>A0A1D7TVW2</accession>
<sequence>MRAAPSSEIHRISPEEILNGNLHSWHTNLAPNLPSKHIQLRVAKSIDQPTAFTVGDVFEIDGIGFSEH</sequence>
<dbReference type="KEGG" id="bvv:BHK69_01010"/>
<proteinExistence type="predicted"/>
<dbReference type="Proteomes" id="UP000094969">
    <property type="component" value="Chromosome"/>
</dbReference>
<reference evidence="1 2" key="1">
    <citation type="journal article" date="2015" name="Antonie Van Leeuwenhoek">
        <title>Bosea vaviloviae sp. nov., a new species of slow-growing rhizobia isolated from nodules of the relict species Vavilovia formosa (Stev.) Fed.</title>
        <authorList>
            <person name="Safronova V.I."/>
            <person name="Kuznetsova I.G."/>
            <person name="Sazanova A.L."/>
            <person name="Kimeklis A.K."/>
            <person name="Belimov A.A."/>
            <person name="Andronov E.E."/>
            <person name="Pinaev A.G."/>
            <person name="Chizhevskaya E.P."/>
            <person name="Pukhaev A.R."/>
            <person name="Popov K.P."/>
            <person name="Willems A."/>
            <person name="Tikhonovich I.A."/>
        </authorList>
    </citation>
    <scope>NUCLEOTIDE SEQUENCE [LARGE SCALE GENOMIC DNA]</scope>
    <source>
        <strain evidence="1 2">Vaf18</strain>
    </source>
</reference>
<evidence type="ECO:0000313" key="1">
    <source>
        <dbReference type="EMBL" id="AOO79260.1"/>
    </source>
</evidence>
<evidence type="ECO:0000313" key="2">
    <source>
        <dbReference type="Proteomes" id="UP000094969"/>
    </source>
</evidence>
<gene>
    <name evidence="1" type="ORF">BHK69_01010</name>
</gene>